<name>A0A3M7S4J4_BRAPC</name>
<protein>
    <submittedName>
        <fullName evidence="2">Uncharacterized protein</fullName>
    </submittedName>
</protein>
<keyword evidence="1" id="KW-0812">Transmembrane</keyword>
<dbReference type="EMBL" id="REGN01002079">
    <property type="protein sequence ID" value="RNA30527.1"/>
    <property type="molecule type" value="Genomic_DNA"/>
</dbReference>
<keyword evidence="3" id="KW-1185">Reference proteome</keyword>
<dbReference type="Proteomes" id="UP000276133">
    <property type="component" value="Unassembled WGS sequence"/>
</dbReference>
<dbReference type="AlphaFoldDB" id="A0A3M7S4J4"/>
<feature type="transmembrane region" description="Helical" evidence="1">
    <location>
        <begin position="103"/>
        <end position="122"/>
    </location>
</feature>
<evidence type="ECO:0000313" key="2">
    <source>
        <dbReference type="EMBL" id="RNA30527.1"/>
    </source>
</evidence>
<organism evidence="2 3">
    <name type="scientific">Brachionus plicatilis</name>
    <name type="common">Marine rotifer</name>
    <name type="synonym">Brachionus muelleri</name>
    <dbReference type="NCBI Taxonomy" id="10195"/>
    <lineage>
        <taxon>Eukaryota</taxon>
        <taxon>Metazoa</taxon>
        <taxon>Spiralia</taxon>
        <taxon>Gnathifera</taxon>
        <taxon>Rotifera</taxon>
        <taxon>Eurotatoria</taxon>
        <taxon>Monogononta</taxon>
        <taxon>Pseudotrocha</taxon>
        <taxon>Ploima</taxon>
        <taxon>Brachionidae</taxon>
        <taxon>Brachionus</taxon>
    </lineage>
</organism>
<reference evidence="2 3" key="1">
    <citation type="journal article" date="2018" name="Sci. Rep.">
        <title>Genomic signatures of local adaptation to the degree of environmental predictability in rotifers.</title>
        <authorList>
            <person name="Franch-Gras L."/>
            <person name="Hahn C."/>
            <person name="Garcia-Roger E.M."/>
            <person name="Carmona M.J."/>
            <person name="Serra M."/>
            <person name="Gomez A."/>
        </authorList>
    </citation>
    <scope>NUCLEOTIDE SEQUENCE [LARGE SCALE GENOMIC DNA]</scope>
    <source>
        <strain evidence="2">HYR1</strain>
    </source>
</reference>
<comment type="caution">
    <text evidence="2">The sequence shown here is derived from an EMBL/GenBank/DDBJ whole genome shotgun (WGS) entry which is preliminary data.</text>
</comment>
<feature type="transmembrane region" description="Helical" evidence="1">
    <location>
        <begin position="7"/>
        <end position="25"/>
    </location>
</feature>
<gene>
    <name evidence="2" type="ORF">BpHYR1_030208</name>
</gene>
<feature type="non-terminal residue" evidence="2">
    <location>
        <position position="1"/>
    </location>
</feature>
<accession>A0A3M7S4J4</accession>
<evidence type="ECO:0000313" key="3">
    <source>
        <dbReference type="Proteomes" id="UP000276133"/>
    </source>
</evidence>
<keyword evidence="1" id="KW-0472">Membrane</keyword>
<proteinExistence type="predicted"/>
<keyword evidence="1" id="KW-1133">Transmembrane helix</keyword>
<sequence length="146" mass="17629">EYMKYHSTFILFFETQIFAIYLNFLKIKNTLIHTFFNQLPNFKIINVQSKAAFKHVYLNYYTCKILTPPNLLYKFYYMAKILKTIIEKLKIENPSLFVTRFEINLIFVILSLVKLTTLMNFLRDKQIKIIKMRINLRSRENGIIKL</sequence>
<evidence type="ECO:0000256" key="1">
    <source>
        <dbReference type="SAM" id="Phobius"/>
    </source>
</evidence>